<dbReference type="Pfam" id="PF01710">
    <property type="entry name" value="HTH_Tnp_IS630"/>
    <property type="match status" value="1"/>
</dbReference>
<evidence type="ECO:0000313" key="3">
    <source>
        <dbReference type="EMBL" id="CAA9232733.1"/>
    </source>
</evidence>
<dbReference type="InterPro" id="IPR002622">
    <property type="entry name" value="Transposase_14"/>
</dbReference>
<feature type="region of interest" description="Disordered" evidence="1">
    <location>
        <begin position="97"/>
        <end position="116"/>
    </location>
</feature>
<protein>
    <recommendedName>
        <fullName evidence="2">Transposase Synechocystis PCC 6803 domain-containing protein</fullName>
    </recommendedName>
</protein>
<evidence type="ECO:0000256" key="1">
    <source>
        <dbReference type="SAM" id="MobiDB-lite"/>
    </source>
</evidence>
<proteinExistence type="predicted"/>
<evidence type="ECO:0000259" key="2">
    <source>
        <dbReference type="Pfam" id="PF01710"/>
    </source>
</evidence>
<organism evidence="3">
    <name type="scientific">uncultured Coleofasciculus sp</name>
    <dbReference type="NCBI Taxonomy" id="1267456"/>
    <lineage>
        <taxon>Bacteria</taxon>
        <taxon>Bacillati</taxon>
        <taxon>Cyanobacteriota</taxon>
        <taxon>Cyanophyceae</taxon>
        <taxon>Coleofasciculales</taxon>
        <taxon>Coleofasciculaceae</taxon>
        <taxon>Coleofasciculus</taxon>
        <taxon>environmental samples</taxon>
    </lineage>
</organism>
<accession>A0A6J4HW62</accession>
<dbReference type="EMBL" id="CADCTM010000154">
    <property type="protein sequence ID" value="CAA9232733.1"/>
    <property type="molecule type" value="Genomic_DNA"/>
</dbReference>
<dbReference type="SUPFAM" id="SSF46689">
    <property type="entry name" value="Homeodomain-like"/>
    <property type="match status" value="1"/>
</dbReference>
<reference evidence="3" key="1">
    <citation type="submission" date="2020-02" db="EMBL/GenBank/DDBJ databases">
        <authorList>
            <person name="Meier V. D."/>
        </authorList>
    </citation>
    <scope>NUCLEOTIDE SEQUENCE</scope>
    <source>
        <strain evidence="3">AVDCRST_MAG92</strain>
    </source>
</reference>
<dbReference type="InterPro" id="IPR009057">
    <property type="entry name" value="Homeodomain-like_sf"/>
</dbReference>
<name>A0A6J4HW62_9CYAN</name>
<feature type="domain" description="Transposase Synechocystis PCC 6803" evidence="2">
    <location>
        <begin position="9"/>
        <end position="112"/>
    </location>
</feature>
<sequence length="116" mass="13301">MLQAIDLDGLKKSEASELFNISRNTINLWLQRKAETGDFQAKPNRPPGNNHKITDWEQFRTFAKAHGDKTQVEMAQLWEGDISDRTISRALKKIGFTRKKRPMATKNGMSRNGKRS</sequence>
<gene>
    <name evidence="3" type="ORF">AVDCRST_MAG92-1111</name>
</gene>
<dbReference type="AlphaFoldDB" id="A0A6J4HW62"/>